<dbReference type="Proteomes" id="UP000000305">
    <property type="component" value="Unassembled WGS sequence"/>
</dbReference>
<keyword evidence="2" id="KW-0378">Hydrolase</keyword>
<sequence length="795" mass="90346">MAKQGMASLSGESGTHVSRYFPRPSVPTSSKKNTENLPVGLINLGSTCWFNVAVQILYHIPAFRQLILQFVPPQTTVPIPSMDVLVGLQELFVSITFSDEKLIDPSRAVNSIGKLLGQGLGQQDACEFLGVVLNRIREINPHVIEQLFIGSCIPINSMESSRIQHQEFMQYTLQVNEDATLLDLLEQSLKSHSSSLRIDSAHTLHSSLPLEHPKLCFSNLPPVFLIDLCRLVSGTNPTELIKSNHKMTFPSLVFMDRFLSENSEQVLQLDRVLTNISSTKKGLAKKLRSLALLHQDVPQLKKLYENYQETVGETSVNFDLLRSLNLTWETEIQSKMNEHRHQSQQLNQQLEHIRSRKMHICRPYQLHAVMVHAGQSDGGHYWIYVWDSQQNHWYHIDDKFTRQVTWDVIVKTSFGGATQESSAHCLIYLDVPKTYSLLDMKEEYDIGPMDVLRYLKDHTDVRTRHSAYGKSQTIAAVRATIAAHSNEMDPSVLLFRALDSERQRLYSVFQESMSHNGEEERLLHFGVYLLANQVEFEPFVYWALLQHFASFALLAEEGTSRFCTVARRMLAFVECSSTQEQKKLFIQWNTAYYQFRLIIRHVMNGITHVFSSNFSAAVPLAVKSLYLHHCLMNNSLGGSTMSVNPGIIHSLIEKSVTSLSEELLESDLESVGELACSVLFDAIINWCKYADANHLEAARCSSRRISENWSRKVKHYLGHGILAVECATASGLQTFAEIKKKLEKVELVLNQTGNDEQTSFEFKGHIPESPEDGEKLALKWKQMWLICNEHRILGP</sequence>
<dbReference type="GO" id="GO:0006508">
    <property type="term" value="P:proteolysis"/>
    <property type="evidence" value="ECO:0007669"/>
    <property type="project" value="UniProtKB-KW"/>
</dbReference>
<dbReference type="SUPFAM" id="SSF54001">
    <property type="entry name" value="Cysteine proteinases"/>
    <property type="match status" value="1"/>
</dbReference>
<dbReference type="GO" id="GO:0031647">
    <property type="term" value="P:regulation of protein stability"/>
    <property type="evidence" value="ECO:0000318"/>
    <property type="project" value="GO_Central"/>
</dbReference>
<dbReference type="InterPro" id="IPR018200">
    <property type="entry name" value="USP_CS"/>
</dbReference>
<dbReference type="EC" id="3.4.19.12" evidence="2"/>
<keyword evidence="2" id="KW-0833">Ubl conjugation pathway</keyword>
<evidence type="ECO:0000256" key="3">
    <source>
        <dbReference type="SAM" id="MobiDB-lite"/>
    </source>
</evidence>
<evidence type="ECO:0000259" key="4">
    <source>
        <dbReference type="PROSITE" id="PS50235"/>
    </source>
</evidence>
<evidence type="ECO:0000313" key="6">
    <source>
        <dbReference type="Proteomes" id="UP000000305"/>
    </source>
</evidence>
<organism evidence="5 6">
    <name type="scientific">Daphnia pulex</name>
    <name type="common">Water flea</name>
    <dbReference type="NCBI Taxonomy" id="6669"/>
    <lineage>
        <taxon>Eukaryota</taxon>
        <taxon>Metazoa</taxon>
        <taxon>Ecdysozoa</taxon>
        <taxon>Arthropoda</taxon>
        <taxon>Crustacea</taxon>
        <taxon>Branchiopoda</taxon>
        <taxon>Diplostraca</taxon>
        <taxon>Cladocera</taxon>
        <taxon>Anomopoda</taxon>
        <taxon>Daphniidae</taxon>
        <taxon>Daphnia</taxon>
    </lineage>
</organism>
<dbReference type="InterPro" id="IPR050164">
    <property type="entry name" value="Peptidase_C19"/>
</dbReference>
<dbReference type="InterPro" id="IPR028889">
    <property type="entry name" value="USP"/>
</dbReference>
<dbReference type="HOGENOM" id="CLU_353464_0_0_1"/>
<gene>
    <name evidence="5" type="ORF">DAPPUDRAFT_300018</name>
</gene>
<keyword evidence="2" id="KW-0645">Protease</keyword>
<dbReference type="PROSITE" id="PS00972">
    <property type="entry name" value="USP_1"/>
    <property type="match status" value="1"/>
</dbReference>
<dbReference type="KEGG" id="dpx:DAPPUDRAFT_300018"/>
<accession>E9FRV2</accession>
<dbReference type="InParanoid" id="E9FRV2"/>
<dbReference type="GO" id="GO:0005634">
    <property type="term" value="C:nucleus"/>
    <property type="evidence" value="ECO:0000318"/>
    <property type="project" value="GO_Central"/>
</dbReference>
<dbReference type="PROSITE" id="PS00973">
    <property type="entry name" value="USP_2"/>
    <property type="match status" value="1"/>
</dbReference>
<dbReference type="GO" id="GO:0005829">
    <property type="term" value="C:cytosol"/>
    <property type="evidence" value="ECO:0000318"/>
    <property type="project" value="GO_Central"/>
</dbReference>
<dbReference type="Gene3D" id="3.90.70.10">
    <property type="entry name" value="Cysteine proteinases"/>
    <property type="match status" value="1"/>
</dbReference>
<reference evidence="5 6" key="1">
    <citation type="journal article" date="2011" name="Science">
        <title>The ecoresponsive genome of Daphnia pulex.</title>
        <authorList>
            <person name="Colbourne J.K."/>
            <person name="Pfrender M.E."/>
            <person name="Gilbert D."/>
            <person name="Thomas W.K."/>
            <person name="Tucker A."/>
            <person name="Oakley T.H."/>
            <person name="Tokishita S."/>
            <person name="Aerts A."/>
            <person name="Arnold G.J."/>
            <person name="Basu M.K."/>
            <person name="Bauer D.J."/>
            <person name="Caceres C.E."/>
            <person name="Carmel L."/>
            <person name="Casola C."/>
            <person name="Choi J.H."/>
            <person name="Detter J.C."/>
            <person name="Dong Q."/>
            <person name="Dusheyko S."/>
            <person name="Eads B.D."/>
            <person name="Frohlich T."/>
            <person name="Geiler-Samerotte K.A."/>
            <person name="Gerlach D."/>
            <person name="Hatcher P."/>
            <person name="Jogdeo S."/>
            <person name="Krijgsveld J."/>
            <person name="Kriventseva E.V."/>
            <person name="Kultz D."/>
            <person name="Laforsch C."/>
            <person name="Lindquist E."/>
            <person name="Lopez J."/>
            <person name="Manak J.R."/>
            <person name="Muller J."/>
            <person name="Pangilinan J."/>
            <person name="Patwardhan R.P."/>
            <person name="Pitluck S."/>
            <person name="Pritham E.J."/>
            <person name="Rechtsteiner A."/>
            <person name="Rho M."/>
            <person name="Rogozin I.B."/>
            <person name="Sakarya O."/>
            <person name="Salamov A."/>
            <person name="Schaack S."/>
            <person name="Shapiro H."/>
            <person name="Shiga Y."/>
            <person name="Skalitzky C."/>
            <person name="Smith Z."/>
            <person name="Souvorov A."/>
            <person name="Sung W."/>
            <person name="Tang Z."/>
            <person name="Tsuchiya D."/>
            <person name="Tu H."/>
            <person name="Vos H."/>
            <person name="Wang M."/>
            <person name="Wolf Y.I."/>
            <person name="Yamagata H."/>
            <person name="Yamada T."/>
            <person name="Ye Y."/>
            <person name="Shaw J.R."/>
            <person name="Andrews J."/>
            <person name="Crease T.J."/>
            <person name="Tang H."/>
            <person name="Lucas S.M."/>
            <person name="Robertson H.M."/>
            <person name="Bork P."/>
            <person name="Koonin E.V."/>
            <person name="Zdobnov E.M."/>
            <person name="Grigoriev I.V."/>
            <person name="Lynch M."/>
            <person name="Boore J.L."/>
        </authorList>
    </citation>
    <scope>NUCLEOTIDE SEQUENCE [LARGE SCALE GENOMIC DNA]</scope>
</reference>
<name>E9FRV2_DAPPU</name>
<dbReference type="GO" id="GO:0016579">
    <property type="term" value="P:protein deubiquitination"/>
    <property type="evidence" value="ECO:0007669"/>
    <property type="project" value="InterPro"/>
</dbReference>
<dbReference type="AlphaFoldDB" id="E9FRV2"/>
<evidence type="ECO:0000256" key="2">
    <source>
        <dbReference type="RuleBase" id="RU366025"/>
    </source>
</evidence>
<evidence type="ECO:0000256" key="1">
    <source>
        <dbReference type="ARBA" id="ARBA00009085"/>
    </source>
</evidence>
<dbReference type="EMBL" id="GL732523">
    <property type="protein sequence ID" value="EFX89913.1"/>
    <property type="molecule type" value="Genomic_DNA"/>
</dbReference>
<dbReference type="PROSITE" id="PS50235">
    <property type="entry name" value="USP_3"/>
    <property type="match status" value="1"/>
</dbReference>
<keyword evidence="2" id="KW-0788">Thiol protease</keyword>
<feature type="region of interest" description="Disordered" evidence="3">
    <location>
        <begin position="1"/>
        <end position="32"/>
    </location>
</feature>
<dbReference type="OrthoDB" id="2420415at2759"/>
<dbReference type="PANTHER" id="PTHR24006:SF944">
    <property type="entry name" value="UBIQUITIN CARBOXYL-TERMINAL HYDROLASE"/>
    <property type="match status" value="1"/>
</dbReference>
<keyword evidence="6" id="KW-1185">Reference proteome</keyword>
<protein>
    <recommendedName>
        <fullName evidence="2">Ubiquitin carboxyl-terminal hydrolase</fullName>
        <ecNumber evidence="2">3.4.19.12</ecNumber>
    </recommendedName>
</protein>
<dbReference type="GO" id="GO:0004843">
    <property type="term" value="F:cysteine-type deubiquitinase activity"/>
    <property type="evidence" value="ECO:0000318"/>
    <property type="project" value="GO_Central"/>
</dbReference>
<dbReference type="PANTHER" id="PTHR24006">
    <property type="entry name" value="UBIQUITIN CARBOXYL-TERMINAL HYDROLASE"/>
    <property type="match status" value="1"/>
</dbReference>
<dbReference type="InterPro" id="IPR001394">
    <property type="entry name" value="Peptidase_C19_UCH"/>
</dbReference>
<evidence type="ECO:0000313" key="5">
    <source>
        <dbReference type="EMBL" id="EFX89913.1"/>
    </source>
</evidence>
<comment type="similarity">
    <text evidence="1 2">Belongs to the peptidase C19 family.</text>
</comment>
<dbReference type="eggNOG" id="KOG1863">
    <property type="taxonomic scope" value="Eukaryota"/>
</dbReference>
<feature type="domain" description="USP" evidence="4">
    <location>
        <begin position="39"/>
        <end position="431"/>
    </location>
</feature>
<dbReference type="Pfam" id="PF00443">
    <property type="entry name" value="UCH"/>
    <property type="match status" value="1"/>
</dbReference>
<dbReference type="STRING" id="6669.E9FRV2"/>
<comment type="catalytic activity">
    <reaction evidence="2">
        <text>Thiol-dependent hydrolysis of ester, thioester, amide, peptide and isopeptide bonds formed by the C-terminal Gly of ubiquitin (a 76-residue protein attached to proteins as an intracellular targeting signal).</text>
        <dbReference type="EC" id="3.4.19.12"/>
    </reaction>
</comment>
<proteinExistence type="inferred from homology"/>
<dbReference type="InterPro" id="IPR038765">
    <property type="entry name" value="Papain-like_cys_pep_sf"/>
</dbReference>